<dbReference type="EMBL" id="CM003099">
    <property type="protein sequence ID" value="KUI66080.1"/>
    <property type="molecule type" value="Genomic_DNA"/>
</dbReference>
<dbReference type="AlphaFoldDB" id="A0A194VQH5"/>
<keyword evidence="2" id="KW-1185">Reference proteome</keyword>
<dbReference type="OrthoDB" id="5232707at2759"/>
<dbReference type="Proteomes" id="UP000078559">
    <property type="component" value="Chromosome 2"/>
</dbReference>
<organism evidence="1 2">
    <name type="scientific">Cytospora mali</name>
    <name type="common">Apple Valsa canker fungus</name>
    <name type="synonym">Valsa mali</name>
    <dbReference type="NCBI Taxonomy" id="578113"/>
    <lineage>
        <taxon>Eukaryota</taxon>
        <taxon>Fungi</taxon>
        <taxon>Dikarya</taxon>
        <taxon>Ascomycota</taxon>
        <taxon>Pezizomycotina</taxon>
        <taxon>Sordariomycetes</taxon>
        <taxon>Sordariomycetidae</taxon>
        <taxon>Diaporthales</taxon>
        <taxon>Cytosporaceae</taxon>
        <taxon>Cytospora</taxon>
    </lineage>
</organism>
<reference evidence="1" key="1">
    <citation type="submission" date="2014-12" db="EMBL/GenBank/DDBJ databases">
        <title>Genome Sequence of Valsa Canker Pathogens Uncovers a Specific Adaption of Colonization on Woody Bark.</title>
        <authorList>
            <person name="Yin Z."/>
            <person name="Liu H."/>
            <person name="Gao X."/>
            <person name="Li Z."/>
            <person name="Song N."/>
            <person name="Ke X."/>
            <person name="Dai Q."/>
            <person name="Wu Y."/>
            <person name="Sun Y."/>
            <person name="Xu J.-R."/>
            <person name="Kang Z.K."/>
            <person name="Wang L."/>
            <person name="Huang L."/>
        </authorList>
    </citation>
    <scope>NUCLEOTIDE SEQUENCE [LARGE SCALE GENOMIC DNA]</scope>
    <source>
        <strain evidence="1">03-8</strain>
    </source>
</reference>
<protein>
    <submittedName>
        <fullName evidence="1">Uncharacterized protein</fullName>
    </submittedName>
</protein>
<evidence type="ECO:0000313" key="2">
    <source>
        <dbReference type="Proteomes" id="UP000078559"/>
    </source>
</evidence>
<proteinExistence type="predicted"/>
<evidence type="ECO:0000313" key="1">
    <source>
        <dbReference type="EMBL" id="KUI66080.1"/>
    </source>
</evidence>
<gene>
    <name evidence="1" type="ORF">VM1G_11414</name>
</gene>
<name>A0A194VQH5_CYTMA</name>
<accession>A0A194VQH5</accession>
<sequence>MSTNVVFTRPYQWPEPYYQVPVAGTYPPAYQKLPVSGTTHTTVHPAVYYPQTYQYAYPAANILPVQAQTQVYYRQPQICW</sequence>